<evidence type="ECO:0000256" key="4">
    <source>
        <dbReference type="ARBA" id="ARBA00023319"/>
    </source>
</evidence>
<keyword evidence="3" id="KW-0675">Receptor</keyword>
<evidence type="ECO:0000313" key="8">
    <source>
        <dbReference type="Proteomes" id="UP000694701"/>
    </source>
</evidence>
<dbReference type="InterPro" id="IPR003599">
    <property type="entry name" value="Ig_sub"/>
</dbReference>
<dbReference type="GO" id="GO:0002250">
    <property type="term" value="P:adaptive immune response"/>
    <property type="evidence" value="ECO:0007669"/>
    <property type="project" value="UniProtKB-KW"/>
</dbReference>
<keyword evidence="1" id="KW-0732">Signal</keyword>
<dbReference type="PANTHER" id="PTHR19367:SF18">
    <property type="entry name" value="T CELL RECEPTOR ALPHA VARIABLE 16"/>
    <property type="match status" value="1"/>
</dbReference>
<name>A0A8C2PQ25_CYPCA</name>
<evidence type="ECO:0000259" key="6">
    <source>
        <dbReference type="PROSITE" id="PS50835"/>
    </source>
</evidence>
<evidence type="ECO:0000313" key="7">
    <source>
        <dbReference type="Ensembl" id="ENSCCRP00020075090.1"/>
    </source>
</evidence>
<dbReference type="Pfam" id="PF07686">
    <property type="entry name" value="V-set"/>
    <property type="match status" value="1"/>
</dbReference>
<dbReference type="Ensembl" id="ENSCCRT00020082353.1">
    <property type="protein sequence ID" value="ENSCCRP00020075090.1"/>
    <property type="gene ID" value="ENSCCRG00020034968.1"/>
</dbReference>
<keyword evidence="4" id="KW-0393">Immunoglobulin domain</keyword>
<dbReference type="InterPro" id="IPR007110">
    <property type="entry name" value="Ig-like_dom"/>
</dbReference>
<evidence type="ECO:0000256" key="1">
    <source>
        <dbReference type="ARBA" id="ARBA00022729"/>
    </source>
</evidence>
<dbReference type="SMART" id="SM00406">
    <property type="entry name" value="IGv"/>
    <property type="match status" value="1"/>
</dbReference>
<keyword evidence="2" id="KW-1064">Adaptive immunity</keyword>
<dbReference type="InterPro" id="IPR013783">
    <property type="entry name" value="Ig-like_fold"/>
</dbReference>
<dbReference type="SUPFAM" id="SSF48726">
    <property type="entry name" value="Immunoglobulin"/>
    <property type="match status" value="1"/>
</dbReference>
<protein>
    <recommendedName>
        <fullName evidence="6">Ig-like domain-containing protein</fullName>
    </recommendedName>
</protein>
<evidence type="ECO:0000256" key="3">
    <source>
        <dbReference type="ARBA" id="ARBA00023170"/>
    </source>
</evidence>
<dbReference type="AlphaFoldDB" id="A0A8C2PQ25"/>
<keyword evidence="5" id="KW-1279">T cell receptor</keyword>
<dbReference type="GO" id="GO:0042101">
    <property type="term" value="C:T cell receptor complex"/>
    <property type="evidence" value="ECO:0007669"/>
    <property type="project" value="UniProtKB-KW"/>
</dbReference>
<proteinExistence type="predicted"/>
<dbReference type="InterPro" id="IPR036179">
    <property type="entry name" value="Ig-like_dom_sf"/>
</dbReference>
<feature type="domain" description="Ig-like" evidence="6">
    <location>
        <begin position="8"/>
        <end position="99"/>
    </location>
</feature>
<dbReference type="Gene3D" id="2.60.40.10">
    <property type="entry name" value="Immunoglobulins"/>
    <property type="match status" value="1"/>
</dbReference>
<reference evidence="7" key="1">
    <citation type="submission" date="2025-08" db="UniProtKB">
        <authorList>
            <consortium name="Ensembl"/>
        </authorList>
    </citation>
    <scope>IDENTIFICATION</scope>
</reference>
<sequence length="163" mass="18838">MFRWTLIPLCFTAHYDDKEMTAGERDQVIVGCNYFTTGTNINLFWYKQLPNRSPTFILGQYTTEPDFKKRFSATSNSTSRIFPLMIKDVRVSDSAVYYCALRVGAHHIKPTIYNSHNIITLRALYAAQCSCHLSDRLHILLPAVFNSFQLFSVNVFRGMLQEH</sequence>
<dbReference type="SMART" id="SM00409">
    <property type="entry name" value="IG"/>
    <property type="match status" value="1"/>
</dbReference>
<organism evidence="7 8">
    <name type="scientific">Cyprinus carpio</name>
    <name type="common">Common carp</name>
    <dbReference type="NCBI Taxonomy" id="7962"/>
    <lineage>
        <taxon>Eukaryota</taxon>
        <taxon>Metazoa</taxon>
        <taxon>Chordata</taxon>
        <taxon>Craniata</taxon>
        <taxon>Vertebrata</taxon>
        <taxon>Euteleostomi</taxon>
        <taxon>Actinopterygii</taxon>
        <taxon>Neopterygii</taxon>
        <taxon>Teleostei</taxon>
        <taxon>Ostariophysi</taxon>
        <taxon>Cypriniformes</taxon>
        <taxon>Cyprinidae</taxon>
        <taxon>Cyprininae</taxon>
        <taxon>Cyprinus</taxon>
    </lineage>
</organism>
<dbReference type="Proteomes" id="UP000694701">
    <property type="component" value="Unplaced"/>
</dbReference>
<dbReference type="InterPro" id="IPR051287">
    <property type="entry name" value="TCR_variable_region"/>
</dbReference>
<evidence type="ECO:0000256" key="2">
    <source>
        <dbReference type="ARBA" id="ARBA00023130"/>
    </source>
</evidence>
<evidence type="ECO:0000256" key="5">
    <source>
        <dbReference type="ARBA" id="ARBA00043266"/>
    </source>
</evidence>
<accession>A0A8C2PQ25</accession>
<dbReference type="InterPro" id="IPR013106">
    <property type="entry name" value="Ig_V-set"/>
</dbReference>
<dbReference type="PANTHER" id="PTHR19367">
    <property type="entry name" value="T-CELL RECEPTOR ALPHA CHAIN V REGION"/>
    <property type="match status" value="1"/>
</dbReference>
<dbReference type="PROSITE" id="PS50835">
    <property type="entry name" value="IG_LIKE"/>
    <property type="match status" value="1"/>
</dbReference>
<keyword evidence="5" id="KW-0391">Immunity</keyword>